<feature type="domain" description="STAS" evidence="1">
    <location>
        <begin position="40"/>
        <end position="96"/>
    </location>
</feature>
<evidence type="ECO:0000313" key="3">
    <source>
        <dbReference type="Proteomes" id="UP001266357"/>
    </source>
</evidence>
<dbReference type="CDD" id="cd07043">
    <property type="entry name" value="STAS_anti-anti-sigma_factors"/>
    <property type="match status" value="1"/>
</dbReference>
<dbReference type="Proteomes" id="UP001266357">
    <property type="component" value="Unassembled WGS sequence"/>
</dbReference>
<evidence type="ECO:0000259" key="1">
    <source>
        <dbReference type="PROSITE" id="PS50801"/>
    </source>
</evidence>
<evidence type="ECO:0000313" key="2">
    <source>
        <dbReference type="EMBL" id="MDT0603262.1"/>
    </source>
</evidence>
<dbReference type="Gene3D" id="3.30.750.24">
    <property type="entry name" value="STAS domain"/>
    <property type="match status" value="1"/>
</dbReference>
<dbReference type="InterPro" id="IPR058548">
    <property type="entry name" value="MlaB-like_STAS"/>
</dbReference>
<dbReference type="RefSeq" id="WP_311579122.1">
    <property type="nucleotide sequence ID" value="NZ_JAVRIF010000003.1"/>
</dbReference>
<reference evidence="2 3" key="1">
    <citation type="submission" date="2023-09" db="EMBL/GenBank/DDBJ databases">
        <authorList>
            <person name="Rey-Velasco X."/>
        </authorList>
    </citation>
    <scope>NUCLEOTIDE SEQUENCE [LARGE SCALE GENOMIC DNA]</scope>
    <source>
        <strain evidence="2 3">W431</strain>
    </source>
</reference>
<dbReference type="InterPro" id="IPR002645">
    <property type="entry name" value="STAS_dom"/>
</dbReference>
<comment type="caution">
    <text evidence="2">The sequence shown here is derived from an EMBL/GenBank/DDBJ whole genome shotgun (WGS) entry which is preliminary data.</text>
</comment>
<sequence>MIEIKQQDNQLLICGALTRKTINPAFEKKASQLFTQSVNVLDLASVSHVDTAGLAWLLQVLAQAKKHHTNLHFTNLPQELLKIAKLTAVDTFLPIK</sequence>
<accession>A0ABU2ZZA8</accession>
<dbReference type="EMBL" id="JAVRIF010000003">
    <property type="protein sequence ID" value="MDT0603262.1"/>
    <property type="molecule type" value="Genomic_DNA"/>
</dbReference>
<dbReference type="PROSITE" id="PS50801">
    <property type="entry name" value="STAS"/>
    <property type="match status" value="1"/>
</dbReference>
<proteinExistence type="predicted"/>
<protein>
    <submittedName>
        <fullName evidence="2">STAS domain-containing protein</fullName>
    </submittedName>
</protein>
<keyword evidence="3" id="KW-1185">Reference proteome</keyword>
<dbReference type="SUPFAM" id="SSF52091">
    <property type="entry name" value="SpoIIaa-like"/>
    <property type="match status" value="1"/>
</dbReference>
<organism evidence="2 3">
    <name type="scientific">Thalassotalea castellviae</name>
    <dbReference type="NCBI Taxonomy" id="3075612"/>
    <lineage>
        <taxon>Bacteria</taxon>
        <taxon>Pseudomonadati</taxon>
        <taxon>Pseudomonadota</taxon>
        <taxon>Gammaproteobacteria</taxon>
        <taxon>Alteromonadales</taxon>
        <taxon>Colwelliaceae</taxon>
        <taxon>Thalassotalea</taxon>
    </lineage>
</organism>
<name>A0ABU2ZZA8_9GAMM</name>
<dbReference type="InterPro" id="IPR036513">
    <property type="entry name" value="STAS_dom_sf"/>
</dbReference>
<gene>
    <name evidence="2" type="ORF">RM573_06605</name>
</gene>
<dbReference type="Pfam" id="PF13466">
    <property type="entry name" value="STAS_2"/>
    <property type="match status" value="1"/>
</dbReference>